<accession>A0A517MZW7</accession>
<gene>
    <name evidence="2" type="ORF">HG15A2_37640</name>
</gene>
<dbReference type="KEGG" id="amob:HG15A2_37640"/>
<reference evidence="2 3" key="1">
    <citation type="submission" date="2019-02" db="EMBL/GenBank/DDBJ databases">
        <title>Deep-cultivation of Planctomycetes and their phenomic and genomic characterization uncovers novel biology.</title>
        <authorList>
            <person name="Wiegand S."/>
            <person name="Jogler M."/>
            <person name="Boedeker C."/>
            <person name="Pinto D."/>
            <person name="Vollmers J."/>
            <person name="Rivas-Marin E."/>
            <person name="Kohn T."/>
            <person name="Peeters S.H."/>
            <person name="Heuer A."/>
            <person name="Rast P."/>
            <person name="Oberbeckmann S."/>
            <person name="Bunk B."/>
            <person name="Jeske O."/>
            <person name="Meyerdierks A."/>
            <person name="Storesund J.E."/>
            <person name="Kallscheuer N."/>
            <person name="Luecker S."/>
            <person name="Lage O.M."/>
            <person name="Pohl T."/>
            <person name="Merkel B.J."/>
            <person name="Hornburger P."/>
            <person name="Mueller R.-W."/>
            <person name="Bruemmer F."/>
            <person name="Labrenz M."/>
            <person name="Spormann A.M."/>
            <person name="Op den Camp H."/>
            <person name="Overmann J."/>
            <person name="Amann R."/>
            <person name="Jetten M.S.M."/>
            <person name="Mascher T."/>
            <person name="Medema M.H."/>
            <person name="Devos D.P."/>
            <person name="Kaster A.-K."/>
            <person name="Ovreas L."/>
            <person name="Rohde M."/>
            <person name="Galperin M.Y."/>
            <person name="Jogler C."/>
        </authorList>
    </citation>
    <scope>NUCLEOTIDE SEQUENCE [LARGE SCALE GENOMIC DNA]</scope>
    <source>
        <strain evidence="2 3">HG15A2</strain>
    </source>
</reference>
<sequence>MQRHRTGSVRMFFKNFAASVKVSHIPSPPSLLCLDHMMGKKAGVNSRNHKREGDYKRNSTVRDWWGLLFLIASSIALGILHGMSRK</sequence>
<dbReference type="EMBL" id="CP036263">
    <property type="protein sequence ID" value="QDT00426.1"/>
    <property type="molecule type" value="Genomic_DNA"/>
</dbReference>
<evidence type="ECO:0000256" key="1">
    <source>
        <dbReference type="SAM" id="Phobius"/>
    </source>
</evidence>
<keyword evidence="1" id="KW-0472">Membrane</keyword>
<keyword evidence="1" id="KW-0812">Transmembrane</keyword>
<protein>
    <submittedName>
        <fullName evidence="2">Uncharacterized protein</fullName>
    </submittedName>
</protein>
<feature type="transmembrane region" description="Helical" evidence="1">
    <location>
        <begin position="64"/>
        <end position="83"/>
    </location>
</feature>
<dbReference type="AlphaFoldDB" id="A0A517MZW7"/>
<evidence type="ECO:0000313" key="3">
    <source>
        <dbReference type="Proteomes" id="UP000319852"/>
    </source>
</evidence>
<organism evidence="2 3">
    <name type="scientific">Adhaeretor mobilis</name>
    <dbReference type="NCBI Taxonomy" id="1930276"/>
    <lineage>
        <taxon>Bacteria</taxon>
        <taxon>Pseudomonadati</taxon>
        <taxon>Planctomycetota</taxon>
        <taxon>Planctomycetia</taxon>
        <taxon>Pirellulales</taxon>
        <taxon>Lacipirellulaceae</taxon>
        <taxon>Adhaeretor</taxon>
    </lineage>
</organism>
<keyword evidence="1" id="KW-1133">Transmembrane helix</keyword>
<dbReference type="Proteomes" id="UP000319852">
    <property type="component" value="Chromosome"/>
</dbReference>
<proteinExistence type="predicted"/>
<keyword evidence="3" id="KW-1185">Reference proteome</keyword>
<name>A0A517MZW7_9BACT</name>
<evidence type="ECO:0000313" key="2">
    <source>
        <dbReference type="EMBL" id="QDT00426.1"/>
    </source>
</evidence>